<dbReference type="EMBL" id="BLJN01000003">
    <property type="protein sequence ID" value="GFE81536.1"/>
    <property type="molecule type" value="Genomic_DNA"/>
</dbReference>
<dbReference type="Proteomes" id="UP000445000">
    <property type="component" value="Unassembled WGS sequence"/>
</dbReference>
<comment type="caution">
    <text evidence="1">The sequence shown here is derived from an EMBL/GenBank/DDBJ whole genome shotgun (WGS) entry which is preliminary data.</text>
</comment>
<keyword evidence="2" id="KW-1185">Reference proteome</keyword>
<proteinExistence type="predicted"/>
<gene>
    <name evidence="1" type="ORF">GCM10011487_35360</name>
</gene>
<name>A0A829YG08_9GAMM</name>
<dbReference type="AlphaFoldDB" id="A0A829YG08"/>
<evidence type="ECO:0000313" key="2">
    <source>
        <dbReference type="Proteomes" id="UP000445000"/>
    </source>
</evidence>
<accession>A0A829YG08</accession>
<evidence type="ECO:0000313" key="1">
    <source>
        <dbReference type="EMBL" id="GFE81536.1"/>
    </source>
</evidence>
<sequence>MADAQDCAVNDASRWQNLSYQSVDSDADGHRASSSGQLCAGSALPSSHSASAVAASDVDCNDSDASLWRILPYVSRDADADGFSLAASGEVCSGDALPAGYGTTAPQATLADCDDSSATTWRVMMTYGDADGDGVGAGAGEVTCIGTNAPPARSLLGYDPVDDPSDPTAISVSNLELSAWQLTTP</sequence>
<protein>
    <submittedName>
        <fullName evidence="1">Uncharacterized protein</fullName>
    </submittedName>
</protein>
<organism evidence="1 2">
    <name type="scientific">Steroidobacter agaridevorans</name>
    <dbReference type="NCBI Taxonomy" id="2695856"/>
    <lineage>
        <taxon>Bacteria</taxon>
        <taxon>Pseudomonadati</taxon>
        <taxon>Pseudomonadota</taxon>
        <taxon>Gammaproteobacteria</taxon>
        <taxon>Steroidobacterales</taxon>
        <taxon>Steroidobacteraceae</taxon>
        <taxon>Steroidobacter</taxon>
    </lineage>
</organism>
<reference evidence="2" key="1">
    <citation type="submission" date="2020-01" db="EMBL/GenBank/DDBJ databases">
        <title>'Steroidobacter agaridevorans' sp. nov., agar-degrading bacteria isolated from rhizosphere soils.</title>
        <authorList>
            <person name="Ikenaga M."/>
            <person name="Kataoka M."/>
            <person name="Murouchi A."/>
            <person name="Katsuragi S."/>
            <person name="Sakai M."/>
        </authorList>
    </citation>
    <scope>NUCLEOTIDE SEQUENCE [LARGE SCALE GENOMIC DNA]</scope>
    <source>
        <strain evidence="2">YU21-B</strain>
    </source>
</reference>